<accession>A0ABU5ACW7</accession>
<sequence>MPTIQELQPLLTEPREDLAAEYKNWLDLTTNEHKAVLAKAAIALANHGGGYIILGFEDQGHQLAPIARPANVPEISQDIVNAAIHRFATPEFHCELYNVPHPATQVAHPVIVVPGNMTEPVMSRRDSPGVISQNRCYVRKPGPRSEEPQTVEEWRALLRRCVLAGREDMLEAIRSIVSGRVETMPLPPNARDELHTFCKAARARWSELAEELPANSPGLFTHGYYEMGFSLVGSQPAPTLVELQRRLEVARRIRLTGWPAFLSMATPEWAPYPHENFVEAWVGRPSARNRNFEDSAHTDFWRASRDGKLYTIRGYTEDSVADRVAPGSAIDVTLPVWRVGEGILFATRFAETFEDVEAIAVECRFTGLNNRYLTSLNHDRAVFDDRVSHTAEITLTGQATLVQLRDNLTEFMHQLMAPLYERFDFLALSVELVDTELGRLRNGRF</sequence>
<gene>
    <name evidence="2" type="ORF">RFM42_27560</name>
</gene>
<name>A0ABU5ACW7_9HYPH</name>
<dbReference type="Pfam" id="PF04326">
    <property type="entry name" value="SLFN_AlbA_2"/>
    <property type="match status" value="1"/>
</dbReference>
<evidence type="ECO:0000259" key="1">
    <source>
        <dbReference type="Pfam" id="PF04326"/>
    </source>
</evidence>
<dbReference type="InterPro" id="IPR007421">
    <property type="entry name" value="Schlafen_AlbA_2_dom"/>
</dbReference>
<dbReference type="EMBL" id="JAVIIQ010000014">
    <property type="protein sequence ID" value="MDX8534777.1"/>
    <property type="molecule type" value="Genomic_DNA"/>
</dbReference>
<dbReference type="Proteomes" id="UP001285154">
    <property type="component" value="Unassembled WGS sequence"/>
</dbReference>
<organism evidence="2 3">
    <name type="scientific">Mesorhizobium vachelliae</name>
    <dbReference type="NCBI Taxonomy" id="3072309"/>
    <lineage>
        <taxon>Bacteria</taxon>
        <taxon>Pseudomonadati</taxon>
        <taxon>Pseudomonadota</taxon>
        <taxon>Alphaproteobacteria</taxon>
        <taxon>Hyphomicrobiales</taxon>
        <taxon>Phyllobacteriaceae</taxon>
        <taxon>Mesorhizobium</taxon>
    </lineage>
</organism>
<dbReference type="RefSeq" id="WP_320252429.1">
    <property type="nucleotide sequence ID" value="NZ_JAVIIQ010000014.1"/>
</dbReference>
<evidence type="ECO:0000313" key="3">
    <source>
        <dbReference type="Proteomes" id="UP001285154"/>
    </source>
</evidence>
<proteinExistence type="predicted"/>
<keyword evidence="3" id="KW-1185">Reference proteome</keyword>
<evidence type="ECO:0000313" key="2">
    <source>
        <dbReference type="EMBL" id="MDX8534777.1"/>
    </source>
</evidence>
<comment type="caution">
    <text evidence="2">The sequence shown here is derived from an EMBL/GenBank/DDBJ whole genome shotgun (WGS) entry which is preliminary data.</text>
</comment>
<feature type="domain" description="Schlafen AlbA-2" evidence="1">
    <location>
        <begin position="16"/>
        <end position="139"/>
    </location>
</feature>
<dbReference type="Gene3D" id="3.30.950.30">
    <property type="entry name" value="Schlafen, AAA domain"/>
    <property type="match status" value="1"/>
</dbReference>
<protein>
    <submittedName>
        <fullName evidence="2">DNA binding domain-containing protein</fullName>
    </submittedName>
</protein>
<dbReference type="InterPro" id="IPR038461">
    <property type="entry name" value="Schlafen_AlbA_2_dom_sf"/>
</dbReference>
<reference evidence="2 3" key="1">
    <citation type="submission" date="2023-08" db="EMBL/GenBank/DDBJ databases">
        <title>Implementing the SeqCode for naming new Mesorhizobium species isolated from Vachellia karroo root nodules.</title>
        <authorList>
            <person name="Van Lill M."/>
        </authorList>
    </citation>
    <scope>NUCLEOTIDE SEQUENCE [LARGE SCALE GENOMIC DNA]</scope>
    <source>
        <strain evidence="2 3">VK25D</strain>
    </source>
</reference>